<dbReference type="Proteomes" id="UP000228976">
    <property type="component" value="Unassembled WGS sequence"/>
</dbReference>
<comment type="caution">
    <text evidence="2">The sequence shown here is derived from an EMBL/GenBank/DDBJ whole genome shotgun (WGS) entry which is preliminary data.</text>
</comment>
<evidence type="ECO:0000313" key="2">
    <source>
        <dbReference type="EMBL" id="OZG55713.1"/>
    </source>
</evidence>
<dbReference type="AlphaFoldDB" id="A0A261F9P9"/>
<proteinExistence type="predicted"/>
<feature type="region of interest" description="Disordered" evidence="1">
    <location>
        <begin position="1"/>
        <end position="33"/>
    </location>
</feature>
<protein>
    <submittedName>
        <fullName evidence="2">Uncharacterized protein</fullName>
    </submittedName>
</protein>
<feature type="compositionally biased region" description="Basic residues" evidence="1">
    <location>
        <begin position="22"/>
        <end position="33"/>
    </location>
</feature>
<evidence type="ECO:0000256" key="1">
    <source>
        <dbReference type="SAM" id="MobiDB-lite"/>
    </source>
</evidence>
<dbReference type="EMBL" id="MWWU01000002">
    <property type="protein sequence ID" value="OZG55713.1"/>
    <property type="molecule type" value="Genomic_DNA"/>
</dbReference>
<name>A0A261F9P9_9BIFI</name>
<accession>A0A261F9P9</accession>
<sequence>MFFTPLYRHHGNNLQRKERTARIRNSHSHSLRRARACRTDNLGRR</sequence>
<evidence type="ECO:0000313" key="3">
    <source>
        <dbReference type="Proteomes" id="UP000228976"/>
    </source>
</evidence>
<reference evidence="2 3" key="1">
    <citation type="journal article" date="2017" name="BMC Genomics">
        <title>Comparative genomic and phylogenomic analyses of the Bifidobacteriaceae family.</title>
        <authorList>
            <person name="Lugli G.A."/>
            <person name="Milani C."/>
            <person name="Turroni F."/>
            <person name="Duranti S."/>
            <person name="Mancabelli L."/>
            <person name="Mangifesta M."/>
            <person name="Ferrario C."/>
            <person name="Modesto M."/>
            <person name="Mattarelli P."/>
            <person name="Jiri K."/>
            <person name="van Sinderen D."/>
            <person name="Ventura M."/>
        </authorList>
    </citation>
    <scope>NUCLEOTIDE SEQUENCE [LARGE SCALE GENOMIC DNA]</scope>
    <source>
        <strain evidence="2 3">LMG 21773</strain>
    </source>
</reference>
<keyword evidence="3" id="KW-1185">Reference proteome</keyword>
<gene>
    <name evidence="2" type="ORF">AEAE_0201</name>
</gene>
<organism evidence="2 3">
    <name type="scientific">Aeriscardovia aeriphila</name>
    <dbReference type="NCBI Taxonomy" id="218139"/>
    <lineage>
        <taxon>Bacteria</taxon>
        <taxon>Bacillati</taxon>
        <taxon>Actinomycetota</taxon>
        <taxon>Actinomycetes</taxon>
        <taxon>Bifidobacteriales</taxon>
        <taxon>Bifidobacteriaceae</taxon>
        <taxon>Aeriscardovia</taxon>
    </lineage>
</organism>